<dbReference type="InterPro" id="IPR011990">
    <property type="entry name" value="TPR-like_helical_dom_sf"/>
</dbReference>
<comment type="caution">
    <text evidence="10">The sequence shown here is derived from an EMBL/GenBank/DDBJ whole genome shotgun (WGS) entry which is preliminary data.</text>
</comment>
<comment type="subcellular location">
    <subcellularLocation>
        <location evidence="1">Cell membrane</location>
        <topology evidence="1">Single-pass type II membrane protein</topology>
    </subcellularLocation>
</comment>
<evidence type="ECO:0000256" key="7">
    <source>
        <dbReference type="ARBA" id="ARBA00024197"/>
    </source>
</evidence>
<dbReference type="Gene3D" id="1.25.40.10">
    <property type="entry name" value="Tetratricopeptide repeat domain"/>
    <property type="match status" value="1"/>
</dbReference>
<evidence type="ECO:0000259" key="9">
    <source>
        <dbReference type="Pfam" id="PF09976"/>
    </source>
</evidence>
<keyword evidence="3" id="KW-0812">Transmembrane</keyword>
<proteinExistence type="inferred from homology"/>
<evidence type="ECO:0000256" key="2">
    <source>
        <dbReference type="ARBA" id="ARBA00022475"/>
    </source>
</evidence>
<keyword evidence="2" id="KW-1003">Cell membrane</keyword>
<keyword evidence="5" id="KW-0472">Membrane</keyword>
<name>A0A9E4TUJ9_9GAMM</name>
<evidence type="ECO:0000256" key="6">
    <source>
        <dbReference type="ARBA" id="ARBA00023186"/>
    </source>
</evidence>
<protein>
    <recommendedName>
        <fullName evidence="8">Ancillary SecYEG translocon subunit</fullName>
    </recommendedName>
</protein>
<dbReference type="AlphaFoldDB" id="A0A9E4TUJ9"/>
<evidence type="ECO:0000256" key="3">
    <source>
        <dbReference type="ARBA" id="ARBA00022692"/>
    </source>
</evidence>
<evidence type="ECO:0000313" key="10">
    <source>
        <dbReference type="EMBL" id="MCG7980425.1"/>
    </source>
</evidence>
<dbReference type="PIRSF" id="PIRSF006170">
    <property type="entry name" value="YfgM"/>
    <property type="match status" value="1"/>
</dbReference>
<dbReference type="Proteomes" id="UP000886674">
    <property type="component" value="Unassembled WGS sequence"/>
</dbReference>
<evidence type="ECO:0000256" key="1">
    <source>
        <dbReference type="ARBA" id="ARBA00004401"/>
    </source>
</evidence>
<evidence type="ECO:0000256" key="8">
    <source>
        <dbReference type="ARBA" id="ARBA00024235"/>
    </source>
</evidence>
<dbReference type="Pfam" id="PF09976">
    <property type="entry name" value="TPR_21"/>
    <property type="match status" value="1"/>
</dbReference>
<dbReference type="PANTHER" id="PTHR38035:SF1">
    <property type="entry name" value="ANCILLARY SECYEG TRANSLOCON SUBUNIT"/>
    <property type="match status" value="1"/>
</dbReference>
<dbReference type="GO" id="GO:0005886">
    <property type="term" value="C:plasma membrane"/>
    <property type="evidence" value="ECO:0007669"/>
    <property type="project" value="UniProtKB-SubCell"/>
</dbReference>
<evidence type="ECO:0000313" key="11">
    <source>
        <dbReference type="Proteomes" id="UP000886674"/>
    </source>
</evidence>
<dbReference type="PANTHER" id="PTHR38035">
    <property type="entry name" value="UPF0070 PROTEIN YFGM"/>
    <property type="match status" value="1"/>
</dbReference>
<organism evidence="10 11">
    <name type="scientific">Candidatus Thiodiazotropha taylori</name>
    <dbReference type="NCBI Taxonomy" id="2792791"/>
    <lineage>
        <taxon>Bacteria</taxon>
        <taxon>Pseudomonadati</taxon>
        <taxon>Pseudomonadota</taxon>
        <taxon>Gammaproteobacteria</taxon>
        <taxon>Chromatiales</taxon>
        <taxon>Sedimenticolaceae</taxon>
        <taxon>Candidatus Thiodiazotropha</taxon>
    </lineage>
</organism>
<dbReference type="EMBL" id="JAEPCR010000122">
    <property type="protein sequence ID" value="MCG7980425.1"/>
    <property type="molecule type" value="Genomic_DNA"/>
</dbReference>
<comment type="similarity">
    <text evidence="7">Belongs to the YfgM family.</text>
</comment>
<dbReference type="GO" id="GO:0044877">
    <property type="term" value="F:protein-containing complex binding"/>
    <property type="evidence" value="ECO:0007669"/>
    <property type="project" value="InterPro"/>
</dbReference>
<dbReference type="InterPro" id="IPR018704">
    <property type="entry name" value="SecYEG/CpoB_TPR"/>
</dbReference>
<dbReference type="InterPro" id="IPR026039">
    <property type="entry name" value="YfgM"/>
</dbReference>
<feature type="domain" description="Ancillary SecYEG translocon subunit/Cell division coordinator CpoB TPR" evidence="9">
    <location>
        <begin position="15"/>
        <end position="203"/>
    </location>
</feature>
<evidence type="ECO:0000256" key="4">
    <source>
        <dbReference type="ARBA" id="ARBA00022989"/>
    </source>
</evidence>
<accession>A0A9E4TUJ9</accession>
<keyword evidence="6" id="KW-0143">Chaperone</keyword>
<keyword evidence="4" id="KW-1133">Transmembrane helix</keyword>
<reference evidence="10" key="1">
    <citation type="journal article" date="2021" name="Proc. Natl. Acad. Sci. U.S.A.">
        <title>Global biogeography of chemosynthetic symbionts reveals both localized and globally distributed symbiont groups. .</title>
        <authorList>
            <person name="Osvatic J.T."/>
            <person name="Wilkins L.G.E."/>
            <person name="Leibrecht L."/>
            <person name="Leray M."/>
            <person name="Zauner S."/>
            <person name="Polzin J."/>
            <person name="Camacho Y."/>
            <person name="Gros O."/>
            <person name="van Gils J.A."/>
            <person name="Eisen J.A."/>
            <person name="Petersen J.M."/>
            <person name="Yuen B."/>
        </authorList>
    </citation>
    <scope>NUCLEOTIDE SEQUENCE</scope>
    <source>
        <strain evidence="10">MAGclacostrist055</strain>
    </source>
</reference>
<evidence type="ECO:0000256" key="5">
    <source>
        <dbReference type="ARBA" id="ARBA00023136"/>
    </source>
</evidence>
<gene>
    <name evidence="10" type="ORF">JAY77_20040</name>
</gene>
<sequence length="207" mass="22393">MSEYQTEEEQVEAIKRWWKENGTSVIAGLVIGLGGVFGWQAWGNYQDRIGAEAALAFNQMVAAVDRGDKPSAVKQAELMRSNYDNSYAIFAAMAEARVKLDQGDAATAISRLEWASENADNPSLKQLVQLSLARVLLNEGELDAAEKQVASEQGGFAGEFAVIRGDIAFARGDKAAAAEAYTQAMTLEVSNRNLLQMKLDDLAATTP</sequence>